<dbReference type="Proteomes" id="UP001487305">
    <property type="component" value="Unassembled WGS sequence"/>
</dbReference>
<reference evidence="1 2" key="1">
    <citation type="submission" date="2024-04" db="EMBL/GenBank/DDBJ databases">
        <title>Human intestinal bacterial collection.</title>
        <authorList>
            <person name="Pauvert C."/>
            <person name="Hitch T.C.A."/>
            <person name="Clavel T."/>
        </authorList>
    </citation>
    <scope>NUCLEOTIDE SEQUENCE [LARGE SCALE GENOMIC DNA]</scope>
    <source>
        <strain evidence="1 2">CLA-KB-H42</strain>
    </source>
</reference>
<dbReference type="InterPro" id="IPR014948">
    <property type="entry name" value="BrxA"/>
</dbReference>
<proteinExistence type="predicted"/>
<comment type="caution">
    <text evidence="1">The sequence shown here is derived from an EMBL/GenBank/DDBJ whole genome shotgun (WGS) entry which is preliminary data.</text>
</comment>
<protein>
    <submittedName>
        <fullName evidence="1">DUF1819 family protein</fullName>
    </submittedName>
</protein>
<sequence length="198" mass="22493">MSSKYCLSLTGAGTYKQEMVTLARAYLESGSWDTVKSLILDDNILQLNTDSNRKRIGSELIKRLETLDPDELEFLAASSGDDLSAITWVTYCRTYPFMREFSEELIADRFSKMKPDVTKEVYQAFVEDKMYEHPELAKLTENSRDKVKIRVFGMARDCGLLDRKGTITPIYPSPAFVSLIKRTHAQELSVFPKVGALL</sequence>
<organism evidence="1 2">
    <name type="scientific">Raoultibacter massiliensis</name>
    <dbReference type="NCBI Taxonomy" id="1852371"/>
    <lineage>
        <taxon>Bacteria</taxon>
        <taxon>Bacillati</taxon>
        <taxon>Actinomycetota</taxon>
        <taxon>Coriobacteriia</taxon>
        <taxon>Eggerthellales</taxon>
        <taxon>Eggerthellaceae</taxon>
        <taxon>Raoultibacter</taxon>
    </lineage>
</organism>
<evidence type="ECO:0000313" key="2">
    <source>
        <dbReference type="Proteomes" id="UP001487305"/>
    </source>
</evidence>
<dbReference type="EMBL" id="JBBNOP010000008">
    <property type="protein sequence ID" value="MEQ3363431.1"/>
    <property type="molecule type" value="Genomic_DNA"/>
</dbReference>
<dbReference type="InterPro" id="IPR023137">
    <property type="entry name" value="BrxA_sf"/>
</dbReference>
<dbReference type="Pfam" id="PF08849">
    <property type="entry name" value="BrxA"/>
    <property type="match status" value="1"/>
</dbReference>
<accession>A0ABV1JEC0</accession>
<dbReference type="RefSeq" id="WP_349227670.1">
    <property type="nucleotide sequence ID" value="NZ_JBBNOP010000008.1"/>
</dbReference>
<gene>
    <name evidence="1" type="ORF">AAA083_10635</name>
</gene>
<evidence type="ECO:0000313" key="1">
    <source>
        <dbReference type="EMBL" id="MEQ3363431.1"/>
    </source>
</evidence>
<keyword evidence="2" id="KW-1185">Reference proteome</keyword>
<name>A0ABV1JEC0_9ACTN</name>
<dbReference type="Gene3D" id="1.10.3540.10">
    <property type="entry name" value="uncharacterized protein from magnetospirillum magneticum domain"/>
    <property type="match status" value="1"/>
</dbReference>